<dbReference type="Proteomes" id="UP001519307">
    <property type="component" value="Unassembled WGS sequence"/>
</dbReference>
<evidence type="ECO:0000256" key="9">
    <source>
        <dbReference type="PROSITE-ProRule" id="PRU10141"/>
    </source>
</evidence>
<feature type="region of interest" description="Disordered" evidence="10">
    <location>
        <begin position="304"/>
        <end position="332"/>
    </location>
</feature>
<dbReference type="PROSITE" id="PS00108">
    <property type="entry name" value="PROTEIN_KINASE_ST"/>
    <property type="match status" value="1"/>
</dbReference>
<evidence type="ECO:0000256" key="2">
    <source>
        <dbReference type="ARBA" id="ARBA00022527"/>
    </source>
</evidence>
<dbReference type="PROSITE" id="PS00107">
    <property type="entry name" value="PROTEIN_KINASE_ATP"/>
    <property type="match status" value="1"/>
</dbReference>
<feature type="transmembrane region" description="Helical" evidence="11">
    <location>
        <begin position="342"/>
        <end position="362"/>
    </location>
</feature>
<feature type="compositionally biased region" description="Low complexity" evidence="10">
    <location>
        <begin position="574"/>
        <end position="598"/>
    </location>
</feature>
<dbReference type="PROSITE" id="PS50011">
    <property type="entry name" value="PROTEIN_KINASE_DOM"/>
    <property type="match status" value="1"/>
</dbReference>
<evidence type="ECO:0000256" key="1">
    <source>
        <dbReference type="ARBA" id="ARBA00012513"/>
    </source>
</evidence>
<evidence type="ECO:0000256" key="3">
    <source>
        <dbReference type="ARBA" id="ARBA00022679"/>
    </source>
</evidence>
<dbReference type="Pfam" id="PF03793">
    <property type="entry name" value="PASTA"/>
    <property type="match status" value="3"/>
</dbReference>
<keyword evidence="15" id="KW-1185">Reference proteome</keyword>
<evidence type="ECO:0000259" key="13">
    <source>
        <dbReference type="PROSITE" id="PS51178"/>
    </source>
</evidence>
<feature type="domain" description="Protein kinase" evidence="12">
    <location>
        <begin position="16"/>
        <end position="283"/>
    </location>
</feature>
<feature type="domain" description="PASTA" evidence="13">
    <location>
        <begin position="436"/>
        <end position="503"/>
    </location>
</feature>
<feature type="domain" description="PASTA" evidence="13">
    <location>
        <begin position="371"/>
        <end position="435"/>
    </location>
</feature>
<keyword evidence="4 9" id="KW-0547">Nucleotide-binding</keyword>
<proteinExistence type="predicted"/>
<feature type="compositionally biased region" description="Polar residues" evidence="10">
    <location>
        <begin position="473"/>
        <end position="482"/>
    </location>
</feature>
<dbReference type="SUPFAM" id="SSF56112">
    <property type="entry name" value="Protein kinase-like (PK-like)"/>
    <property type="match status" value="1"/>
</dbReference>
<evidence type="ECO:0000256" key="8">
    <source>
        <dbReference type="ARBA" id="ARBA00048679"/>
    </source>
</evidence>
<dbReference type="InterPro" id="IPR008271">
    <property type="entry name" value="Ser/Thr_kinase_AS"/>
</dbReference>
<dbReference type="PANTHER" id="PTHR43289:SF34">
    <property type="entry name" value="SERINE_THREONINE-PROTEIN KINASE YBDM-RELATED"/>
    <property type="match status" value="1"/>
</dbReference>
<feature type="compositionally biased region" description="Low complexity" evidence="10">
    <location>
        <begin position="537"/>
        <end position="546"/>
    </location>
</feature>
<evidence type="ECO:0000256" key="10">
    <source>
        <dbReference type="SAM" id="MobiDB-lite"/>
    </source>
</evidence>
<dbReference type="Pfam" id="PF00069">
    <property type="entry name" value="Pkinase"/>
    <property type="match status" value="1"/>
</dbReference>
<feature type="compositionally biased region" description="Polar residues" evidence="10">
    <location>
        <begin position="599"/>
        <end position="614"/>
    </location>
</feature>
<comment type="catalytic activity">
    <reaction evidence="7">
        <text>L-threonyl-[protein] + ATP = O-phospho-L-threonyl-[protein] + ADP + H(+)</text>
        <dbReference type="Rhea" id="RHEA:46608"/>
        <dbReference type="Rhea" id="RHEA-COMP:11060"/>
        <dbReference type="Rhea" id="RHEA-COMP:11605"/>
        <dbReference type="ChEBI" id="CHEBI:15378"/>
        <dbReference type="ChEBI" id="CHEBI:30013"/>
        <dbReference type="ChEBI" id="CHEBI:30616"/>
        <dbReference type="ChEBI" id="CHEBI:61977"/>
        <dbReference type="ChEBI" id="CHEBI:456216"/>
        <dbReference type="EC" id="2.7.11.1"/>
    </reaction>
</comment>
<dbReference type="EC" id="2.7.11.1" evidence="1"/>
<name>A0ABS4KPV6_9CLOT</name>
<dbReference type="PANTHER" id="PTHR43289">
    <property type="entry name" value="MITOGEN-ACTIVATED PROTEIN KINASE KINASE KINASE 20-RELATED"/>
    <property type="match status" value="1"/>
</dbReference>
<keyword evidence="2" id="KW-0723">Serine/threonine-protein kinase</keyword>
<keyword evidence="11" id="KW-0812">Transmembrane</keyword>
<comment type="caution">
    <text evidence="14">The sequence shown here is derived from an EMBL/GenBank/DDBJ whole genome shotgun (WGS) entry which is preliminary data.</text>
</comment>
<dbReference type="CDD" id="cd06577">
    <property type="entry name" value="PASTA_pknB"/>
    <property type="match status" value="3"/>
</dbReference>
<dbReference type="InterPro" id="IPR011009">
    <property type="entry name" value="Kinase-like_dom_sf"/>
</dbReference>
<dbReference type="SUPFAM" id="SSF54184">
    <property type="entry name" value="Penicillin-binding protein 2x (pbp-2x), c-terminal domain"/>
    <property type="match status" value="1"/>
</dbReference>
<protein>
    <recommendedName>
        <fullName evidence="1">non-specific serine/threonine protein kinase</fullName>
        <ecNumber evidence="1">2.7.11.1</ecNumber>
    </recommendedName>
</protein>
<keyword evidence="6 9" id="KW-0067">ATP-binding</keyword>
<feature type="binding site" evidence="9">
    <location>
        <position position="45"/>
    </location>
    <ligand>
        <name>ATP</name>
        <dbReference type="ChEBI" id="CHEBI:30616"/>
    </ligand>
</feature>
<feature type="compositionally biased region" description="Basic and acidic residues" evidence="10">
    <location>
        <begin position="307"/>
        <end position="332"/>
    </location>
</feature>
<evidence type="ECO:0000256" key="5">
    <source>
        <dbReference type="ARBA" id="ARBA00022777"/>
    </source>
</evidence>
<feature type="domain" description="PASTA" evidence="13">
    <location>
        <begin position="506"/>
        <end position="570"/>
    </location>
</feature>
<evidence type="ECO:0000313" key="15">
    <source>
        <dbReference type="Proteomes" id="UP001519307"/>
    </source>
</evidence>
<feature type="region of interest" description="Disordered" evidence="10">
    <location>
        <begin position="574"/>
        <end position="631"/>
    </location>
</feature>
<dbReference type="EMBL" id="JAGGLM010000001">
    <property type="protein sequence ID" value="MBP2031610.1"/>
    <property type="molecule type" value="Genomic_DNA"/>
</dbReference>
<dbReference type="SMART" id="SM00220">
    <property type="entry name" value="S_TKc"/>
    <property type="match status" value="1"/>
</dbReference>
<evidence type="ECO:0000259" key="12">
    <source>
        <dbReference type="PROSITE" id="PS50011"/>
    </source>
</evidence>
<dbReference type="CDD" id="cd14014">
    <property type="entry name" value="STKc_PknB_like"/>
    <property type="match status" value="1"/>
</dbReference>
<feature type="compositionally biased region" description="Basic and acidic residues" evidence="10">
    <location>
        <begin position="615"/>
        <end position="631"/>
    </location>
</feature>
<evidence type="ECO:0000313" key="14">
    <source>
        <dbReference type="EMBL" id="MBP2031610.1"/>
    </source>
</evidence>
<dbReference type="Gene3D" id="3.30.10.20">
    <property type="match status" value="3"/>
</dbReference>
<evidence type="ECO:0000256" key="7">
    <source>
        <dbReference type="ARBA" id="ARBA00047899"/>
    </source>
</evidence>
<keyword evidence="11" id="KW-1133">Transmembrane helix</keyword>
<organism evidence="14 15">
    <name type="scientific">Clostridium algifaecis</name>
    <dbReference type="NCBI Taxonomy" id="1472040"/>
    <lineage>
        <taxon>Bacteria</taxon>
        <taxon>Bacillati</taxon>
        <taxon>Bacillota</taxon>
        <taxon>Clostridia</taxon>
        <taxon>Eubacteriales</taxon>
        <taxon>Clostridiaceae</taxon>
        <taxon>Clostridium</taxon>
    </lineage>
</organism>
<dbReference type="NCBIfam" id="NF033483">
    <property type="entry name" value="PknB_PASTA_kin"/>
    <property type="match status" value="1"/>
</dbReference>
<feature type="compositionally biased region" description="Polar residues" evidence="10">
    <location>
        <begin position="547"/>
        <end position="557"/>
    </location>
</feature>
<gene>
    <name evidence="14" type="ORF">J2Z42_000275</name>
</gene>
<evidence type="ECO:0000256" key="11">
    <source>
        <dbReference type="SAM" id="Phobius"/>
    </source>
</evidence>
<keyword evidence="5 14" id="KW-0418">Kinase</keyword>
<feature type="region of interest" description="Disordered" evidence="10">
    <location>
        <begin position="537"/>
        <end position="559"/>
    </location>
</feature>
<reference evidence="14 15" key="1">
    <citation type="submission" date="2021-03" db="EMBL/GenBank/DDBJ databases">
        <title>Genomic Encyclopedia of Type Strains, Phase IV (KMG-IV): sequencing the most valuable type-strain genomes for metagenomic binning, comparative biology and taxonomic classification.</title>
        <authorList>
            <person name="Goeker M."/>
        </authorList>
    </citation>
    <scope>NUCLEOTIDE SEQUENCE [LARGE SCALE GENOMIC DNA]</scope>
    <source>
        <strain evidence="14 15">DSM 28783</strain>
    </source>
</reference>
<dbReference type="InterPro" id="IPR005543">
    <property type="entry name" value="PASTA_dom"/>
</dbReference>
<dbReference type="GO" id="GO:0004674">
    <property type="term" value="F:protein serine/threonine kinase activity"/>
    <property type="evidence" value="ECO:0007669"/>
    <property type="project" value="UniProtKB-EC"/>
</dbReference>
<dbReference type="Gene3D" id="3.30.200.20">
    <property type="entry name" value="Phosphorylase Kinase, domain 1"/>
    <property type="match status" value="1"/>
</dbReference>
<dbReference type="InterPro" id="IPR018247">
    <property type="entry name" value="EF_Hand_1_Ca_BS"/>
</dbReference>
<keyword evidence="11" id="KW-0472">Membrane</keyword>
<dbReference type="InterPro" id="IPR000719">
    <property type="entry name" value="Prot_kinase_dom"/>
</dbReference>
<accession>A0ABS4KPV6</accession>
<dbReference type="InterPro" id="IPR017441">
    <property type="entry name" value="Protein_kinase_ATP_BS"/>
</dbReference>
<evidence type="ECO:0000256" key="4">
    <source>
        <dbReference type="ARBA" id="ARBA00022741"/>
    </source>
</evidence>
<dbReference type="Gene3D" id="1.10.510.10">
    <property type="entry name" value="Transferase(Phosphotransferase) domain 1"/>
    <property type="match status" value="1"/>
</dbReference>
<comment type="catalytic activity">
    <reaction evidence="8">
        <text>L-seryl-[protein] + ATP = O-phospho-L-seryl-[protein] + ADP + H(+)</text>
        <dbReference type="Rhea" id="RHEA:17989"/>
        <dbReference type="Rhea" id="RHEA-COMP:9863"/>
        <dbReference type="Rhea" id="RHEA-COMP:11604"/>
        <dbReference type="ChEBI" id="CHEBI:15378"/>
        <dbReference type="ChEBI" id="CHEBI:29999"/>
        <dbReference type="ChEBI" id="CHEBI:30616"/>
        <dbReference type="ChEBI" id="CHEBI:83421"/>
        <dbReference type="ChEBI" id="CHEBI:456216"/>
        <dbReference type="EC" id="2.7.11.1"/>
    </reaction>
</comment>
<keyword evidence="3 14" id="KW-0808">Transferase</keyword>
<sequence>MKESVEMIGTTLGNRYEVLQKIGEGGMAIVYRAKDNLLNRNVAVKVLKEQFSNDAEFVEKFKREATAAASLSNNNIVNIYDVGSQQDVNYIVMEYVNGKTLKQVIKEKTRIVPSEAVEISIQIAKALECAHKNNIIHRDIKPHNILVTEDGIVKVTDFGIAKASNSVTITNSNRIMGSAHYFSPEQAKGSFVDFRTDIYSLGIVIYEMVTGRVPYDAESPVSVALKHIQEPVVPPKEIDGSIPDSLNKLILKAVEKEPIRRYQTMTDMLLDLKKIQNNENPNIENDDFDEDMTRVMDPADVNNALEANKDNENKSSKVKDDYGEGESKENKKLLDPKKKRNILFAALFLMVIVIGSTLGYFAHNKFFNSLGETTVPNVVGMKQDDAKSAIEAKKLKFVVVLKEKSDKAEGTVIETMPQAGTKVKINSEVRVSISGGKDKLTVPNVRGIDLSTAKDIITGSGLTVGNITYENSDSISDGQVISQDPDPDSNADKGTAVNLVVSKGPQVKYVSVPDVTGKSVDSAQSILQNAGFRVSTSAQQTSDSSQNGIVISQSPSQAKEGGTVNITYYKYVASSNNPSQNNQNGNSNDGGNSKQQQNPTNNQGKNGDSTQGKNGEQKDTNSDQTTKTDGK</sequence>
<feature type="region of interest" description="Disordered" evidence="10">
    <location>
        <begin position="473"/>
        <end position="493"/>
    </location>
</feature>
<dbReference type="SMART" id="SM00740">
    <property type="entry name" value="PASTA"/>
    <property type="match status" value="3"/>
</dbReference>
<dbReference type="PROSITE" id="PS51178">
    <property type="entry name" value="PASTA"/>
    <property type="match status" value="3"/>
</dbReference>
<evidence type="ECO:0000256" key="6">
    <source>
        <dbReference type="ARBA" id="ARBA00022840"/>
    </source>
</evidence>
<dbReference type="PROSITE" id="PS00018">
    <property type="entry name" value="EF_HAND_1"/>
    <property type="match status" value="1"/>
</dbReference>